<evidence type="ECO:0000256" key="1">
    <source>
        <dbReference type="SAM" id="Phobius"/>
    </source>
</evidence>
<keyword evidence="1" id="KW-1133">Transmembrane helix</keyword>
<evidence type="ECO:0000313" key="2">
    <source>
        <dbReference type="EMBL" id="MBX0294606.1"/>
    </source>
</evidence>
<reference evidence="2 3" key="1">
    <citation type="submission" date="2021-06" db="EMBL/GenBank/DDBJ databases">
        <title>Halomicroarcula sp. a new haloarchaeum isolated from saline soil.</title>
        <authorList>
            <person name="Duran-Viseras A."/>
            <person name="Sanchez-Porro C."/>
            <person name="Ventosa A."/>
        </authorList>
    </citation>
    <scope>NUCLEOTIDE SEQUENCE [LARGE SCALE GENOMIC DNA]</scope>
    <source>
        <strain evidence="2 3">F27</strain>
    </source>
</reference>
<keyword evidence="3" id="KW-1185">Reference proteome</keyword>
<evidence type="ECO:0000313" key="3">
    <source>
        <dbReference type="Proteomes" id="UP001430455"/>
    </source>
</evidence>
<organism evidence="2 3">
    <name type="scientific">Haloarcula nitratireducens</name>
    <dbReference type="NCBI Taxonomy" id="2487749"/>
    <lineage>
        <taxon>Archaea</taxon>
        <taxon>Methanobacteriati</taxon>
        <taxon>Methanobacteriota</taxon>
        <taxon>Stenosarchaea group</taxon>
        <taxon>Halobacteria</taxon>
        <taxon>Halobacteriales</taxon>
        <taxon>Haloarculaceae</taxon>
        <taxon>Haloarcula</taxon>
    </lineage>
</organism>
<dbReference type="EMBL" id="RKLT01000002">
    <property type="protein sequence ID" value="MBX0294606.1"/>
    <property type="molecule type" value="Genomic_DNA"/>
</dbReference>
<keyword evidence="1" id="KW-0812">Transmembrane</keyword>
<proteinExistence type="predicted"/>
<name>A0AAW4P965_9EURY</name>
<feature type="transmembrane region" description="Helical" evidence="1">
    <location>
        <begin position="20"/>
        <end position="53"/>
    </location>
</feature>
<keyword evidence="1" id="KW-0472">Membrane</keyword>
<dbReference type="Proteomes" id="UP001430455">
    <property type="component" value="Unassembled WGS sequence"/>
</dbReference>
<comment type="caution">
    <text evidence="2">The sequence shown here is derived from an EMBL/GenBank/DDBJ whole genome shotgun (WGS) entry which is preliminary data.</text>
</comment>
<protein>
    <submittedName>
        <fullName evidence="2">Uncharacterized protein</fullName>
    </submittedName>
</protein>
<gene>
    <name evidence="2" type="ORF">EGH23_06895</name>
</gene>
<dbReference type="AlphaFoldDB" id="A0AAW4P965"/>
<accession>A0AAW4P965</accession>
<dbReference type="RefSeq" id="WP_220579286.1">
    <property type="nucleotide sequence ID" value="NZ_RKLT01000002.1"/>
</dbReference>
<sequence>MADDDGPLGWIHWPTMLKATVAGVGIGMILALVVQDFVFGVLFGLVNGVAFGIGHSYTRS</sequence>